<dbReference type="PANTHER" id="PTHR30336">
    <property type="entry name" value="INNER MEMBRANE PROTEIN, PROBABLE PERMEASE"/>
    <property type="match status" value="1"/>
</dbReference>
<dbReference type="GO" id="GO:0005886">
    <property type="term" value="C:plasma membrane"/>
    <property type="evidence" value="ECO:0007669"/>
    <property type="project" value="TreeGrafter"/>
</dbReference>
<dbReference type="AlphaFoldDB" id="A0AA96RFM9"/>
<dbReference type="InterPro" id="IPR003848">
    <property type="entry name" value="DUF218"/>
</dbReference>
<organism evidence="3 4">
    <name type="scientific">Paenibacillus aurantius</name>
    <dbReference type="NCBI Taxonomy" id="2918900"/>
    <lineage>
        <taxon>Bacteria</taxon>
        <taxon>Bacillati</taxon>
        <taxon>Bacillota</taxon>
        <taxon>Bacilli</taxon>
        <taxon>Bacillales</taxon>
        <taxon>Paenibacillaceae</taxon>
        <taxon>Paenibacillus</taxon>
    </lineage>
</organism>
<evidence type="ECO:0000313" key="4">
    <source>
        <dbReference type="Proteomes" id="UP001305702"/>
    </source>
</evidence>
<accession>A0AA96RFM9</accession>
<evidence type="ECO:0000259" key="2">
    <source>
        <dbReference type="Pfam" id="PF02698"/>
    </source>
</evidence>
<feature type="domain" description="DUF218" evidence="2">
    <location>
        <begin position="43"/>
        <end position="179"/>
    </location>
</feature>
<keyword evidence="1" id="KW-0472">Membrane</keyword>
<protein>
    <submittedName>
        <fullName evidence="3">YdcF family protein</fullName>
    </submittedName>
</protein>
<evidence type="ECO:0000313" key="3">
    <source>
        <dbReference type="EMBL" id="WNQ09164.1"/>
    </source>
</evidence>
<keyword evidence="1" id="KW-1133">Transmembrane helix</keyword>
<proteinExistence type="predicted"/>
<dbReference type="CDD" id="cd06259">
    <property type="entry name" value="YdcF-like"/>
    <property type="match status" value="1"/>
</dbReference>
<dbReference type="Gene3D" id="3.40.50.620">
    <property type="entry name" value="HUPs"/>
    <property type="match status" value="1"/>
</dbReference>
<dbReference type="KEGG" id="paun:MJA45_16095"/>
<dbReference type="InterPro" id="IPR051599">
    <property type="entry name" value="Cell_Envelope_Assoc"/>
</dbReference>
<dbReference type="PANTHER" id="PTHR30336:SF20">
    <property type="entry name" value="DUF218 DOMAIN-CONTAINING PROTEIN"/>
    <property type="match status" value="1"/>
</dbReference>
<gene>
    <name evidence="3" type="ORF">MJA45_16095</name>
</gene>
<keyword evidence="1" id="KW-0812">Transmembrane</keyword>
<reference evidence="3 4" key="1">
    <citation type="submission" date="2022-02" db="EMBL/GenBank/DDBJ databases">
        <title>Paenibacillus sp. MBLB1776 Whole Genome Shotgun Sequencing.</title>
        <authorList>
            <person name="Hwang C.Y."/>
            <person name="Cho E.-S."/>
            <person name="Seo M.-J."/>
        </authorList>
    </citation>
    <scope>NUCLEOTIDE SEQUENCE [LARGE SCALE GENOMIC DNA]</scope>
    <source>
        <strain evidence="3 4">MBLB1776</strain>
    </source>
</reference>
<dbReference type="Pfam" id="PF02698">
    <property type="entry name" value="DUF218"/>
    <property type="match status" value="1"/>
</dbReference>
<keyword evidence="4" id="KW-1185">Reference proteome</keyword>
<dbReference type="InterPro" id="IPR014729">
    <property type="entry name" value="Rossmann-like_a/b/a_fold"/>
</dbReference>
<sequence length="202" mass="22750">MGKRGRAWRKPAAILVLLAVLWTGYIQWRIYHLETEPLTGKSDVGIVLGASLWKDEPSPGLKERLDHAYRLYREGRFAVFLVSGGLDANGATITEAEGMRRYLLAKGVPEQAVLTETKSTSTYENLRFSQAIMKASGLKSSIVITHAYHGARSEDIARYLRMEPFQVSVCGSTVLNMAWHKSRETLAFTKWELQKLGMFIRS</sequence>
<name>A0AA96RFM9_9BACL</name>
<dbReference type="Proteomes" id="UP001305702">
    <property type="component" value="Chromosome"/>
</dbReference>
<dbReference type="EMBL" id="CP130318">
    <property type="protein sequence ID" value="WNQ09164.1"/>
    <property type="molecule type" value="Genomic_DNA"/>
</dbReference>
<feature type="transmembrane region" description="Helical" evidence="1">
    <location>
        <begin position="12"/>
        <end position="31"/>
    </location>
</feature>
<evidence type="ECO:0000256" key="1">
    <source>
        <dbReference type="SAM" id="Phobius"/>
    </source>
</evidence>
<dbReference type="RefSeq" id="WP_315602933.1">
    <property type="nucleotide sequence ID" value="NZ_CP130318.1"/>
</dbReference>